<dbReference type="Proteomes" id="UP000016931">
    <property type="component" value="Unassembled WGS sequence"/>
</dbReference>
<feature type="region of interest" description="Disordered" evidence="1">
    <location>
        <begin position="349"/>
        <end position="368"/>
    </location>
</feature>
<reference evidence="2 3" key="1">
    <citation type="journal article" date="2012" name="PLoS Pathog.">
        <title>Diverse lifestyles and strategies of plant pathogenesis encoded in the genomes of eighteen Dothideomycetes fungi.</title>
        <authorList>
            <person name="Ohm R.A."/>
            <person name="Feau N."/>
            <person name="Henrissat B."/>
            <person name="Schoch C.L."/>
            <person name="Horwitz B.A."/>
            <person name="Barry K.W."/>
            <person name="Condon B.J."/>
            <person name="Copeland A.C."/>
            <person name="Dhillon B."/>
            <person name="Glaser F."/>
            <person name="Hesse C.N."/>
            <person name="Kosti I."/>
            <person name="LaButti K."/>
            <person name="Lindquist E.A."/>
            <person name="Lucas S."/>
            <person name="Salamov A.A."/>
            <person name="Bradshaw R.E."/>
            <person name="Ciuffetti L."/>
            <person name="Hamelin R.C."/>
            <person name="Kema G.H.J."/>
            <person name="Lawrence C."/>
            <person name="Scott J.A."/>
            <person name="Spatafora J.W."/>
            <person name="Turgeon B.G."/>
            <person name="de Wit P.J.G.M."/>
            <person name="Zhong S."/>
            <person name="Goodwin S.B."/>
            <person name="Grigoriev I.V."/>
        </authorList>
    </citation>
    <scope>NUCLEOTIDE SEQUENCE [LARGE SCALE GENOMIC DNA]</scope>
    <source>
        <strain evidence="2 3">SO2202</strain>
    </source>
</reference>
<feature type="compositionally biased region" description="Low complexity" evidence="1">
    <location>
        <begin position="382"/>
        <end position="391"/>
    </location>
</feature>
<gene>
    <name evidence="2" type="ORF">SEPMUDRAFT_147856</name>
</gene>
<dbReference type="eggNOG" id="ENOG502T9B5">
    <property type="taxonomic scope" value="Eukaryota"/>
</dbReference>
<evidence type="ECO:0000313" key="2">
    <source>
        <dbReference type="EMBL" id="EMF13986.1"/>
    </source>
</evidence>
<dbReference type="HOGENOM" id="CLU_282714_0_0_1"/>
<dbReference type="OrthoDB" id="3638668at2759"/>
<protein>
    <submittedName>
        <fullName evidence="2">Uncharacterized protein</fullName>
    </submittedName>
</protein>
<evidence type="ECO:0000313" key="3">
    <source>
        <dbReference type="Proteomes" id="UP000016931"/>
    </source>
</evidence>
<feature type="region of interest" description="Disordered" evidence="1">
    <location>
        <begin position="35"/>
        <end position="95"/>
    </location>
</feature>
<sequence length="1104" mass="119858">MCQYRYYYYAGCRHQRTVLSKCCAHAKSTAIALAAQQRDPGAPVKAEEFENDGEESAHDEAASASSRPALSTRDSGITTLSSCPDTPPDSDIAHHTSASIPELNSEVTSLHRPHSTCSRRRKVVAIDDMAADVGTSFTKPSWGQPNQRMTGAPNTDLSWAVVDRKENIAHKTHAPSQTQTQTRLAHQQNDQSYHFTEHTWHAASTQPSDHGFSQDRKVLDLGREFADMQAQLKVAQEELARLHAGEAQRQSAIDTAASVDESGPSGPYCHSGASPAALLLREHEKATLQQSCQSDFAMHDKPQPLHSGLDFPGLLDLHCTQSKTPEGPATTPRKPSYANMATQGMLNAIGQNFPSSTGSSRGPNTSNDSTYAHTGCSCTASHTSTDATTDAEVGNDSAVVSPRSPDDCSPGLDPVSTLKSHRATKFSPRFAQPTVAFTRRADETIRKDSFLGVGKTGSMKKPSTMCSPHQKQQKRKSLPGDWFGQPSEPACPSAQTSSENHSFEHVNGFHGCPEPTLRKKTSTYMSPTKAATRRTIATIGHDSATPSPPRLPRNLAKLALNTDITSCSDISKTSSPTSPETAIETENVSLRGIQIQPRMSEKLDVSRPRRLPVNGALAGPQRLRPNTFASGLLAAQAKAAGLPMPANTTAQRRGSHGHLLIPIKAKLDRIGILKENPRPANVRRGSELLSPISQSSESELFSPLTRSICAAQAAALPETQHMSQCTEAPQKPKKAVPPHVRAAIRDATAAAEAAGATHAPSLRATAQEFRPMFDLAPAPQLGLAPRQAHMADQAIAQPLLEPKQHGLDKSPFQISPGISFPQAQLQDPNSLVHRSQGSESGFNRLPRTSMLRSFTTATASLPFVTDEDAKKFYDEEEWSSLTSYDRKRILERREALRYQEQARSHPFSGFPETLVAQPIAVQGGHVLLPSVDPITKVVSWTLDNKDPMSLGSLLPTDPQFAVDHIQQTPSFRVPRTPDLVPRSWTVGSEQARQVFGWKGGDGREIKFVGHGPDAEREPHHGVRFNYQRRMTSMGRGPRMIGEDMEDGSPEVPLAPRGRRQWAQLAGSPQQPCDRMDIVDAVEQIPIPFGPALHGFCDGCAVNSH</sequence>
<feature type="region of interest" description="Disordered" evidence="1">
    <location>
        <begin position="382"/>
        <end position="410"/>
    </location>
</feature>
<proteinExistence type="predicted"/>
<evidence type="ECO:0000256" key="1">
    <source>
        <dbReference type="SAM" id="MobiDB-lite"/>
    </source>
</evidence>
<keyword evidence="3" id="KW-1185">Reference proteome</keyword>
<feature type="compositionally biased region" description="Polar residues" evidence="1">
    <location>
        <begin position="68"/>
        <end position="84"/>
    </location>
</feature>
<feature type="region of interest" description="Disordered" evidence="1">
    <location>
        <begin position="452"/>
        <end position="478"/>
    </location>
</feature>
<dbReference type="AlphaFoldDB" id="M3C121"/>
<dbReference type="OMA" id="TEHTWHA"/>
<feature type="compositionally biased region" description="Polar residues" evidence="1">
    <location>
        <begin position="821"/>
        <end position="841"/>
    </location>
</feature>
<dbReference type="STRING" id="692275.M3C121"/>
<dbReference type="GeneID" id="27901692"/>
<dbReference type="RefSeq" id="XP_016762107.1">
    <property type="nucleotide sequence ID" value="XM_016904555.1"/>
</dbReference>
<accession>M3C121</accession>
<feature type="region of interest" description="Disordered" evidence="1">
    <location>
        <begin position="804"/>
        <end position="846"/>
    </location>
</feature>
<dbReference type="EMBL" id="KB456262">
    <property type="protein sequence ID" value="EMF13986.1"/>
    <property type="molecule type" value="Genomic_DNA"/>
</dbReference>
<organism evidence="2 3">
    <name type="scientific">Sphaerulina musiva (strain SO2202)</name>
    <name type="common">Poplar stem canker fungus</name>
    <name type="synonym">Septoria musiva</name>
    <dbReference type="NCBI Taxonomy" id="692275"/>
    <lineage>
        <taxon>Eukaryota</taxon>
        <taxon>Fungi</taxon>
        <taxon>Dikarya</taxon>
        <taxon>Ascomycota</taxon>
        <taxon>Pezizomycotina</taxon>
        <taxon>Dothideomycetes</taxon>
        <taxon>Dothideomycetidae</taxon>
        <taxon>Mycosphaerellales</taxon>
        <taxon>Mycosphaerellaceae</taxon>
        <taxon>Sphaerulina</taxon>
    </lineage>
</organism>
<name>M3C121_SPHMS</name>